<accession>A0AAV2FDP5</accession>
<evidence type="ECO:0000313" key="3">
    <source>
        <dbReference type="Proteomes" id="UP001497516"/>
    </source>
</evidence>
<feature type="compositionally biased region" description="Basic and acidic residues" evidence="1">
    <location>
        <begin position="97"/>
        <end position="108"/>
    </location>
</feature>
<organism evidence="2 3">
    <name type="scientific">Linum trigynum</name>
    <dbReference type="NCBI Taxonomy" id="586398"/>
    <lineage>
        <taxon>Eukaryota</taxon>
        <taxon>Viridiplantae</taxon>
        <taxon>Streptophyta</taxon>
        <taxon>Embryophyta</taxon>
        <taxon>Tracheophyta</taxon>
        <taxon>Spermatophyta</taxon>
        <taxon>Magnoliopsida</taxon>
        <taxon>eudicotyledons</taxon>
        <taxon>Gunneridae</taxon>
        <taxon>Pentapetalae</taxon>
        <taxon>rosids</taxon>
        <taxon>fabids</taxon>
        <taxon>Malpighiales</taxon>
        <taxon>Linaceae</taxon>
        <taxon>Linum</taxon>
    </lineage>
</organism>
<evidence type="ECO:0000256" key="1">
    <source>
        <dbReference type="SAM" id="MobiDB-lite"/>
    </source>
</evidence>
<gene>
    <name evidence="2" type="ORF">LTRI10_LOCUS36571</name>
</gene>
<keyword evidence="3" id="KW-1185">Reference proteome</keyword>
<feature type="compositionally biased region" description="Basic and acidic residues" evidence="1">
    <location>
        <begin position="117"/>
        <end position="141"/>
    </location>
</feature>
<dbReference type="Proteomes" id="UP001497516">
    <property type="component" value="Chromosome 6"/>
</dbReference>
<dbReference type="AlphaFoldDB" id="A0AAV2FDP5"/>
<dbReference type="EMBL" id="OZ034819">
    <property type="protein sequence ID" value="CAL1396187.1"/>
    <property type="molecule type" value="Genomic_DNA"/>
</dbReference>
<sequence length="153" mass="16665">MGTGTVTERCSALEAAVEDLQVLVQADSAELEVVREQMREIAEVLKTLVVKVNALTPQREGKETVAVSSIGKESSEEREAEKSTMGMKTGESSSTEPKFDGSARRLDSAVRGSYGEKASRDVRRSKQQREGGLRSGDRRWSECGPLGGWCARN</sequence>
<name>A0AAV2FDP5_9ROSI</name>
<evidence type="ECO:0000313" key="2">
    <source>
        <dbReference type="EMBL" id="CAL1396187.1"/>
    </source>
</evidence>
<reference evidence="2 3" key="1">
    <citation type="submission" date="2024-04" db="EMBL/GenBank/DDBJ databases">
        <authorList>
            <person name="Fracassetti M."/>
        </authorList>
    </citation>
    <scope>NUCLEOTIDE SEQUENCE [LARGE SCALE GENOMIC DNA]</scope>
</reference>
<protein>
    <submittedName>
        <fullName evidence="2">Uncharacterized protein</fullName>
    </submittedName>
</protein>
<proteinExistence type="predicted"/>
<feature type="region of interest" description="Disordered" evidence="1">
    <location>
        <begin position="59"/>
        <end position="153"/>
    </location>
</feature>
<feature type="compositionally biased region" description="Basic and acidic residues" evidence="1">
    <location>
        <begin position="73"/>
        <end position="82"/>
    </location>
</feature>